<keyword evidence="5 14" id="KW-0285">Flavoprotein</keyword>
<feature type="binding site" evidence="13">
    <location>
        <position position="99"/>
    </location>
    <ligand>
        <name>substrate</name>
    </ligand>
</feature>
<dbReference type="InterPro" id="IPR036188">
    <property type="entry name" value="FAD/NAD-bd_sf"/>
</dbReference>
<keyword evidence="4" id="KW-0929">Antimicrobial</keyword>
<dbReference type="Pfam" id="PF01593">
    <property type="entry name" value="Amino_oxidase"/>
    <property type="match status" value="2"/>
</dbReference>
<dbReference type="PRINTS" id="PR00757">
    <property type="entry name" value="AMINEOXDASEF"/>
</dbReference>
<feature type="binding site" evidence="13">
    <location>
        <position position="240"/>
    </location>
    <ligand>
        <name>FAD</name>
        <dbReference type="ChEBI" id="CHEBI:57692"/>
    </ligand>
</feature>
<name>A0A8C0G0D3_CHEAB</name>
<comment type="subcellular location">
    <subcellularLocation>
        <location evidence="2">Secreted</location>
    </subcellularLocation>
</comment>
<feature type="binding site" evidence="13">
    <location>
        <position position="55"/>
    </location>
    <ligand>
        <name>FAD</name>
        <dbReference type="ChEBI" id="CHEBI:57692"/>
    </ligand>
</feature>
<dbReference type="Gene3D" id="3.30.70.2100">
    <property type="match status" value="1"/>
</dbReference>
<keyword evidence="6" id="KW-0800">Toxin</keyword>
<dbReference type="Gene3D" id="1.10.10.1620">
    <property type="match status" value="1"/>
</dbReference>
<evidence type="ECO:0000256" key="3">
    <source>
        <dbReference type="ARBA" id="ARBA00022525"/>
    </source>
</evidence>
<comment type="cofactor">
    <cofactor evidence="1 14">
        <name>FAD</name>
        <dbReference type="ChEBI" id="CHEBI:57692"/>
    </cofactor>
</comment>
<evidence type="ECO:0000256" key="7">
    <source>
        <dbReference type="ARBA" id="ARBA00022827"/>
    </source>
</evidence>
<organism evidence="17 18">
    <name type="scientific">Chelonoidis abingdonii</name>
    <name type="common">Abingdon island giant tortoise</name>
    <name type="synonym">Testudo abingdonii</name>
    <dbReference type="NCBI Taxonomy" id="106734"/>
    <lineage>
        <taxon>Eukaryota</taxon>
        <taxon>Metazoa</taxon>
        <taxon>Chordata</taxon>
        <taxon>Craniata</taxon>
        <taxon>Vertebrata</taxon>
        <taxon>Euteleostomi</taxon>
        <taxon>Archelosauria</taxon>
        <taxon>Testudinata</taxon>
        <taxon>Testudines</taxon>
        <taxon>Cryptodira</taxon>
        <taxon>Durocryptodira</taxon>
        <taxon>Testudinoidea</taxon>
        <taxon>Testudinidae</taxon>
        <taxon>Chelonoidis</taxon>
    </lineage>
</organism>
<evidence type="ECO:0000256" key="10">
    <source>
        <dbReference type="ARBA" id="ARBA00023157"/>
    </source>
</evidence>
<dbReference type="Gene3D" id="3.50.50.60">
    <property type="entry name" value="FAD/NAD(P)-binding domain"/>
    <property type="match status" value="2"/>
</dbReference>
<keyword evidence="10" id="KW-1015">Disulfide bond</keyword>
<dbReference type="GO" id="GO:0001716">
    <property type="term" value="F:L-amino-acid oxidase activity"/>
    <property type="evidence" value="ECO:0007669"/>
    <property type="project" value="UniProtKB-EC"/>
</dbReference>
<feature type="domain" description="Amine oxidase" evidence="16">
    <location>
        <begin position="54"/>
        <end position="146"/>
    </location>
</feature>
<feature type="compositionally biased region" description="Pro residues" evidence="15">
    <location>
        <begin position="475"/>
        <end position="492"/>
    </location>
</feature>
<accession>A0A8C0G0D3</accession>
<evidence type="ECO:0000256" key="2">
    <source>
        <dbReference type="ARBA" id="ARBA00004613"/>
    </source>
</evidence>
<keyword evidence="3" id="KW-0964">Secreted</keyword>
<dbReference type="InterPro" id="IPR050281">
    <property type="entry name" value="Flavin_monoamine_oxidase"/>
</dbReference>
<dbReference type="PANTHER" id="PTHR10742:SF355">
    <property type="entry name" value="AMINE OXIDASE"/>
    <property type="match status" value="1"/>
</dbReference>
<evidence type="ECO:0000256" key="8">
    <source>
        <dbReference type="ARBA" id="ARBA00023002"/>
    </source>
</evidence>
<keyword evidence="18" id="KW-1185">Reference proteome</keyword>
<dbReference type="GO" id="GO:0009063">
    <property type="term" value="P:amino acid catabolic process"/>
    <property type="evidence" value="ECO:0007669"/>
    <property type="project" value="TreeGrafter"/>
</dbReference>
<dbReference type="GO" id="GO:0042742">
    <property type="term" value="P:defense response to bacterium"/>
    <property type="evidence" value="ECO:0007669"/>
    <property type="project" value="UniProtKB-KW"/>
</dbReference>
<evidence type="ECO:0000313" key="17">
    <source>
        <dbReference type="Ensembl" id="ENSCABP00000001891.1"/>
    </source>
</evidence>
<keyword evidence="7 14" id="KW-0274">FAD</keyword>
<feature type="binding site" evidence="13">
    <location>
        <begin position="96"/>
        <end position="99"/>
    </location>
    <ligand>
        <name>FAD</name>
        <dbReference type="ChEBI" id="CHEBI:57692"/>
    </ligand>
</feature>
<keyword evidence="8 14" id="KW-0560">Oxidoreductase</keyword>
<comment type="similarity">
    <text evidence="14">Belongs to the flavin monoamine oxidase family.</text>
</comment>
<dbReference type="Gene3D" id="3.90.660.10">
    <property type="match status" value="1"/>
</dbReference>
<gene>
    <name evidence="17" type="primary">LOC116820394</name>
</gene>
<dbReference type="InterPro" id="IPR001613">
    <property type="entry name" value="Flavin_amine_oxidase"/>
</dbReference>
<dbReference type="PANTHER" id="PTHR10742">
    <property type="entry name" value="FLAVIN MONOAMINE OXIDASE"/>
    <property type="match status" value="1"/>
</dbReference>
<dbReference type="GO" id="GO:0005576">
    <property type="term" value="C:extracellular region"/>
    <property type="evidence" value="ECO:0007669"/>
    <property type="project" value="UniProtKB-SubCell"/>
</dbReference>
<evidence type="ECO:0000256" key="15">
    <source>
        <dbReference type="SAM" id="MobiDB-lite"/>
    </source>
</evidence>
<evidence type="ECO:0000256" key="14">
    <source>
        <dbReference type="RuleBase" id="RU362067"/>
    </source>
</evidence>
<reference evidence="17" key="1">
    <citation type="submission" date="2025-08" db="UniProtKB">
        <authorList>
            <consortium name="Ensembl"/>
        </authorList>
    </citation>
    <scope>IDENTIFICATION</scope>
</reference>
<dbReference type="SUPFAM" id="SSF54373">
    <property type="entry name" value="FAD-linked reductases, C-terminal domain"/>
    <property type="match status" value="1"/>
</dbReference>
<reference evidence="17" key="2">
    <citation type="submission" date="2025-09" db="UniProtKB">
        <authorList>
            <consortium name="Ensembl"/>
        </authorList>
    </citation>
    <scope>IDENTIFICATION</scope>
</reference>
<dbReference type="GO" id="GO:0090729">
    <property type="term" value="F:toxin activity"/>
    <property type="evidence" value="ECO:0007669"/>
    <property type="project" value="UniProtKB-KW"/>
</dbReference>
<evidence type="ECO:0000259" key="16">
    <source>
        <dbReference type="Pfam" id="PF01593"/>
    </source>
</evidence>
<evidence type="ECO:0000256" key="13">
    <source>
        <dbReference type="PIRSR" id="PIRSR601613-1"/>
    </source>
</evidence>
<evidence type="ECO:0000256" key="4">
    <source>
        <dbReference type="ARBA" id="ARBA00022529"/>
    </source>
</evidence>
<evidence type="ECO:0000313" key="18">
    <source>
        <dbReference type="Proteomes" id="UP000694404"/>
    </source>
</evidence>
<comment type="catalytic activity">
    <reaction evidence="12">
        <text>an L-alpha-amino acid + O2 + H2O = a 2-oxocarboxylate + H2O2 + NH4(+)</text>
        <dbReference type="Rhea" id="RHEA:13781"/>
        <dbReference type="ChEBI" id="CHEBI:15377"/>
        <dbReference type="ChEBI" id="CHEBI:15379"/>
        <dbReference type="ChEBI" id="CHEBI:16240"/>
        <dbReference type="ChEBI" id="CHEBI:28938"/>
        <dbReference type="ChEBI" id="CHEBI:35179"/>
        <dbReference type="ChEBI" id="CHEBI:59869"/>
        <dbReference type="EC" id="1.4.3.2"/>
    </reaction>
</comment>
<dbReference type="SUPFAM" id="SSF51905">
    <property type="entry name" value="FAD/NAD(P)-binding domain"/>
    <property type="match status" value="1"/>
</dbReference>
<dbReference type="InterPro" id="IPR002937">
    <property type="entry name" value="Amino_oxidase"/>
</dbReference>
<dbReference type="GeneTree" id="ENSGT00940000160928"/>
<evidence type="ECO:0000256" key="5">
    <source>
        <dbReference type="ARBA" id="ARBA00022630"/>
    </source>
</evidence>
<dbReference type="AlphaFoldDB" id="A0A8C0G0D3"/>
<feature type="binding site" evidence="13">
    <location>
        <begin position="74"/>
        <end position="75"/>
    </location>
    <ligand>
        <name>FAD</name>
        <dbReference type="ChEBI" id="CHEBI:57692"/>
    </ligand>
</feature>
<feature type="region of interest" description="Disordered" evidence="15">
    <location>
        <begin position="470"/>
        <end position="511"/>
    </location>
</feature>
<evidence type="ECO:0000256" key="6">
    <source>
        <dbReference type="ARBA" id="ARBA00022656"/>
    </source>
</evidence>
<protein>
    <recommendedName>
        <fullName evidence="14">Amine oxidase</fullName>
        <ecNumber evidence="14">1.4.3.-</ecNumber>
    </recommendedName>
</protein>
<sequence>MIIIKLLVNISEVHKTRWEKCFIDPDYEELVAIAKNGLETGCRSKKVVIVGAGISGLTAAKLLKDAGCKVLILEASNRLGGRILTHREQDWYVELGAMRLPGHHRLVREFIKKLKLKLNPFYNSNDKGWYFVNNVRARAGEVERNPDILQYPVLPTERGKSASQLYNQTLDKVCVLWKGFEYLIKEGNLSRGAIDMIGDVMNEDGLFHMSFLYSITGGFDQLPQAFYQDIHRNVIFDSPVVKILQDNDQVKVFYRRPHSPFPLSVMADYVLVTATAKATRLIKFSPPLSAKKTHALRSIHYARATKIFLICSEKFWQKDGIYNGRSITDRPSRFIYYPGHNFSSGVGVILASYTWVDDAEFFIPLDDEKCVDVVLEDLAEIHQLPKTYIQNVCDKHVIKKWGLDKYTMGGYVSFTPYQFVDYSKALFQNEGRVHFSGEHTAQPHAWIETSMKSAVRAARNIHGAINALMLDPRSPEPTRPPPLPPLFPPHSTPSPESDHDSGEAVGGRRRS</sequence>
<proteinExistence type="inferred from homology"/>
<dbReference type="EC" id="1.4.3.-" evidence="14"/>
<dbReference type="Ensembl" id="ENSCABT00000002047.1">
    <property type="protein sequence ID" value="ENSCABP00000001891.1"/>
    <property type="gene ID" value="ENSCABG00000001510.1"/>
</dbReference>
<keyword evidence="9" id="KW-0044">Antibiotic</keyword>
<feature type="domain" description="Amine oxidase" evidence="16">
    <location>
        <begin position="180"/>
        <end position="461"/>
    </location>
</feature>
<keyword evidence="11" id="KW-1199">Hemostasis impairing toxin</keyword>
<evidence type="ECO:0000256" key="12">
    <source>
        <dbReference type="ARBA" id="ARBA00047637"/>
    </source>
</evidence>
<evidence type="ECO:0000256" key="1">
    <source>
        <dbReference type="ARBA" id="ARBA00001974"/>
    </source>
</evidence>
<evidence type="ECO:0000256" key="11">
    <source>
        <dbReference type="ARBA" id="ARBA00023240"/>
    </source>
</evidence>
<evidence type="ECO:0000256" key="9">
    <source>
        <dbReference type="ARBA" id="ARBA00023022"/>
    </source>
</evidence>
<dbReference type="Proteomes" id="UP000694404">
    <property type="component" value="Unplaced"/>
</dbReference>
<feature type="binding site" evidence="13">
    <location>
        <position position="438"/>
    </location>
    <ligand>
        <name>FAD</name>
        <dbReference type="ChEBI" id="CHEBI:57692"/>
    </ligand>
</feature>
<dbReference type="Gene3D" id="1.10.405.10">
    <property type="entry name" value="Guanine Nucleotide Dissociation Inhibitor, domain 1"/>
    <property type="match status" value="2"/>
</dbReference>